<dbReference type="Pfam" id="PF00348">
    <property type="entry name" value="polyprenyl_synt"/>
    <property type="match status" value="1"/>
</dbReference>
<dbReference type="SUPFAM" id="SSF48576">
    <property type="entry name" value="Terpenoid synthases"/>
    <property type="match status" value="1"/>
</dbReference>
<dbReference type="AlphaFoldDB" id="A0AAV5LZ34"/>
<sequence length="306" mass="33464">MAGVVAQINGKPILIHALFRSNPSRSSSPLSLPPLSWRKGKVTMSCKRSYLASINEDVKAHLKHAIPVREPLAVYEPMHYLTFAAPWNTAPALCVAACELVGGHRSLALPAASALHLMYAASYTHDNLPLQESCRPKSTIHHEYGPNIELLTGDSILPFGLEVLAKSDDPAQNISGRILRVVVEITRSVGSQGMIYGQYLEIESIQSNGCGSCHVEEIERVCEKYEGSLYACAATCGAIMGGGSEEEIEKMRRYGLYVGKIQGMTNRIKGNDKDLVKLVEEMRGLAIKELEGFDEAKVEAFSSFLR</sequence>
<dbReference type="GO" id="GO:0008299">
    <property type="term" value="P:isoprenoid biosynthetic process"/>
    <property type="evidence" value="ECO:0007669"/>
    <property type="project" value="InterPro"/>
</dbReference>
<dbReference type="PANTHER" id="PTHR43281">
    <property type="entry name" value="FARNESYL DIPHOSPHATE SYNTHASE"/>
    <property type="match status" value="1"/>
</dbReference>
<protein>
    <submittedName>
        <fullName evidence="6">Uncharacterized protein</fullName>
    </submittedName>
</protein>
<evidence type="ECO:0000313" key="7">
    <source>
        <dbReference type="Proteomes" id="UP001054252"/>
    </source>
</evidence>
<evidence type="ECO:0000256" key="1">
    <source>
        <dbReference type="ARBA" id="ARBA00001946"/>
    </source>
</evidence>
<evidence type="ECO:0000256" key="5">
    <source>
        <dbReference type="RuleBase" id="RU004466"/>
    </source>
</evidence>
<dbReference type="Gene3D" id="1.10.600.10">
    <property type="entry name" value="Farnesyl Diphosphate Synthase"/>
    <property type="match status" value="1"/>
</dbReference>
<dbReference type="GO" id="GO:0004659">
    <property type="term" value="F:prenyltransferase activity"/>
    <property type="evidence" value="ECO:0007669"/>
    <property type="project" value="InterPro"/>
</dbReference>
<organism evidence="6 7">
    <name type="scientific">Rubroshorea leprosula</name>
    <dbReference type="NCBI Taxonomy" id="152421"/>
    <lineage>
        <taxon>Eukaryota</taxon>
        <taxon>Viridiplantae</taxon>
        <taxon>Streptophyta</taxon>
        <taxon>Embryophyta</taxon>
        <taxon>Tracheophyta</taxon>
        <taxon>Spermatophyta</taxon>
        <taxon>Magnoliopsida</taxon>
        <taxon>eudicotyledons</taxon>
        <taxon>Gunneridae</taxon>
        <taxon>Pentapetalae</taxon>
        <taxon>rosids</taxon>
        <taxon>malvids</taxon>
        <taxon>Malvales</taxon>
        <taxon>Dipterocarpaceae</taxon>
        <taxon>Rubroshorea</taxon>
    </lineage>
</organism>
<keyword evidence="5" id="KW-0808">Transferase</keyword>
<evidence type="ECO:0000313" key="6">
    <source>
        <dbReference type="EMBL" id="GKV42691.1"/>
    </source>
</evidence>
<evidence type="ECO:0000256" key="2">
    <source>
        <dbReference type="ARBA" id="ARBA00006706"/>
    </source>
</evidence>
<comment type="similarity">
    <text evidence="2 5">Belongs to the FPP/GGPP synthase family.</text>
</comment>
<dbReference type="PANTHER" id="PTHR43281:SF6">
    <property type="entry name" value="HETERODIMERIC GERANYLGERANYL PYROPHOSPHATE SYNTHASE SMALL SUBUNIT, CHLOROPLASTIC-LIKE"/>
    <property type="match status" value="1"/>
</dbReference>
<dbReference type="InterPro" id="IPR000092">
    <property type="entry name" value="Polyprenyl_synt"/>
</dbReference>
<keyword evidence="3" id="KW-0479">Metal-binding</keyword>
<comment type="cofactor">
    <cofactor evidence="1">
        <name>Mg(2+)</name>
        <dbReference type="ChEBI" id="CHEBI:18420"/>
    </cofactor>
</comment>
<dbReference type="EMBL" id="BPVZ01000160">
    <property type="protein sequence ID" value="GKV42691.1"/>
    <property type="molecule type" value="Genomic_DNA"/>
</dbReference>
<evidence type="ECO:0000256" key="4">
    <source>
        <dbReference type="ARBA" id="ARBA00022842"/>
    </source>
</evidence>
<reference evidence="6 7" key="1">
    <citation type="journal article" date="2021" name="Commun. Biol.">
        <title>The genome of Shorea leprosula (Dipterocarpaceae) highlights the ecological relevance of drought in aseasonal tropical rainforests.</title>
        <authorList>
            <person name="Ng K.K.S."/>
            <person name="Kobayashi M.J."/>
            <person name="Fawcett J.A."/>
            <person name="Hatakeyama M."/>
            <person name="Paape T."/>
            <person name="Ng C.H."/>
            <person name="Ang C.C."/>
            <person name="Tnah L.H."/>
            <person name="Lee C.T."/>
            <person name="Nishiyama T."/>
            <person name="Sese J."/>
            <person name="O'Brien M.J."/>
            <person name="Copetti D."/>
            <person name="Mohd Noor M.I."/>
            <person name="Ong R.C."/>
            <person name="Putra M."/>
            <person name="Sireger I.Z."/>
            <person name="Indrioko S."/>
            <person name="Kosugi Y."/>
            <person name="Izuno A."/>
            <person name="Isagi Y."/>
            <person name="Lee S.L."/>
            <person name="Shimizu K.K."/>
        </authorList>
    </citation>
    <scope>NUCLEOTIDE SEQUENCE [LARGE SCALE GENOMIC DNA]</scope>
    <source>
        <strain evidence="6">214</strain>
    </source>
</reference>
<evidence type="ECO:0000256" key="3">
    <source>
        <dbReference type="ARBA" id="ARBA00022723"/>
    </source>
</evidence>
<accession>A0AAV5LZ34</accession>
<proteinExistence type="inferred from homology"/>
<dbReference type="CDD" id="cd00867">
    <property type="entry name" value="Trans_IPPS"/>
    <property type="match status" value="1"/>
</dbReference>
<comment type="caution">
    <text evidence="6">The sequence shown here is derived from an EMBL/GenBank/DDBJ whole genome shotgun (WGS) entry which is preliminary data.</text>
</comment>
<dbReference type="Proteomes" id="UP001054252">
    <property type="component" value="Unassembled WGS sequence"/>
</dbReference>
<keyword evidence="4" id="KW-0460">Magnesium</keyword>
<dbReference type="GO" id="GO:0046872">
    <property type="term" value="F:metal ion binding"/>
    <property type="evidence" value="ECO:0007669"/>
    <property type="project" value="UniProtKB-KW"/>
</dbReference>
<name>A0AAV5LZ34_9ROSI</name>
<dbReference type="InterPro" id="IPR008949">
    <property type="entry name" value="Isoprenoid_synthase_dom_sf"/>
</dbReference>
<keyword evidence="7" id="KW-1185">Reference proteome</keyword>
<gene>
    <name evidence="6" type="ORF">SLEP1_g50071</name>
</gene>